<evidence type="ECO:0000256" key="3">
    <source>
        <dbReference type="RuleBase" id="RU362119"/>
    </source>
</evidence>
<keyword evidence="3" id="KW-0378">Hydrolase</keyword>
<feature type="domain" description="5'-Nucleotidase C-terminal" evidence="5">
    <location>
        <begin position="406"/>
        <end position="557"/>
    </location>
</feature>
<dbReference type="Gene3D" id="3.60.21.10">
    <property type="match status" value="1"/>
</dbReference>
<feature type="domain" description="Calcineurin-like phosphoesterase" evidence="4">
    <location>
        <begin position="28"/>
        <end position="255"/>
    </location>
</feature>
<proteinExistence type="inferred from homology"/>
<comment type="similarity">
    <text evidence="1 3">Belongs to the 5'-nucleotidase family.</text>
</comment>
<comment type="caution">
    <text evidence="6">The sequence shown here is derived from an EMBL/GenBank/DDBJ whole genome shotgun (WGS) entry which is preliminary data.</text>
</comment>
<dbReference type="InterPro" id="IPR036907">
    <property type="entry name" value="5'-Nucleotdase_C_sf"/>
</dbReference>
<keyword evidence="2" id="KW-0732">Signal</keyword>
<dbReference type="InterPro" id="IPR004843">
    <property type="entry name" value="Calcineurin-like_PHP"/>
</dbReference>
<dbReference type="RefSeq" id="WP_165013869.1">
    <property type="nucleotide sequence ID" value="NZ_JAALDL010000008.1"/>
</dbReference>
<dbReference type="PROSITE" id="PS00786">
    <property type="entry name" value="5_NUCLEOTIDASE_2"/>
    <property type="match status" value="1"/>
</dbReference>
<keyword evidence="7" id="KW-1185">Reference proteome</keyword>
<gene>
    <name evidence="6" type="primary">nadN</name>
    <name evidence="6" type="ORF">G5S52_12195</name>
</gene>
<name>A0A6M1RDM6_9GAMM</name>
<organism evidence="6 7">
    <name type="scientific">Grimontia sedimenti</name>
    <dbReference type="NCBI Taxonomy" id="2711294"/>
    <lineage>
        <taxon>Bacteria</taxon>
        <taxon>Pseudomonadati</taxon>
        <taxon>Pseudomonadota</taxon>
        <taxon>Gammaproteobacteria</taxon>
        <taxon>Vibrionales</taxon>
        <taxon>Vibrionaceae</taxon>
        <taxon>Grimontia</taxon>
    </lineage>
</organism>
<dbReference type="InterPro" id="IPR006146">
    <property type="entry name" value="5'-Nucleotdase_CS"/>
</dbReference>
<dbReference type="PRINTS" id="PR01607">
    <property type="entry name" value="APYRASEFAMLY"/>
</dbReference>
<dbReference type="GO" id="GO:0009166">
    <property type="term" value="P:nucleotide catabolic process"/>
    <property type="evidence" value="ECO:0007669"/>
    <property type="project" value="InterPro"/>
</dbReference>
<dbReference type="InterPro" id="IPR008334">
    <property type="entry name" value="5'-Nucleotdase_C"/>
</dbReference>
<dbReference type="Proteomes" id="UP000473008">
    <property type="component" value="Unassembled WGS sequence"/>
</dbReference>
<evidence type="ECO:0000256" key="1">
    <source>
        <dbReference type="ARBA" id="ARBA00006654"/>
    </source>
</evidence>
<dbReference type="PANTHER" id="PTHR11575">
    <property type="entry name" value="5'-NUCLEOTIDASE-RELATED"/>
    <property type="match status" value="1"/>
</dbReference>
<dbReference type="AlphaFoldDB" id="A0A6M1RDM6"/>
<evidence type="ECO:0000259" key="5">
    <source>
        <dbReference type="Pfam" id="PF02872"/>
    </source>
</evidence>
<reference evidence="6 7" key="1">
    <citation type="submission" date="2020-02" db="EMBL/GenBank/DDBJ databases">
        <title>The draft genome of Grimontia sedimenta sp. nov., isolated from benthic sediments near coral reefs south of Kuwait.</title>
        <authorList>
            <person name="Mahmoud H.M."/>
            <person name="Jose L."/>
            <person name="Eapen S."/>
        </authorList>
    </citation>
    <scope>NUCLEOTIDE SEQUENCE [LARGE SCALE GENOMIC DNA]</scope>
    <source>
        <strain evidence="6 7">S25</strain>
    </source>
</reference>
<evidence type="ECO:0000313" key="6">
    <source>
        <dbReference type="EMBL" id="NGN98380.1"/>
    </source>
</evidence>
<dbReference type="EMBL" id="JAALDL010000008">
    <property type="protein sequence ID" value="NGN98380.1"/>
    <property type="molecule type" value="Genomic_DNA"/>
</dbReference>
<dbReference type="Pfam" id="PF02872">
    <property type="entry name" value="5_nucleotid_C"/>
    <property type="match status" value="1"/>
</dbReference>
<evidence type="ECO:0000259" key="4">
    <source>
        <dbReference type="Pfam" id="PF00149"/>
    </source>
</evidence>
<dbReference type="GO" id="GO:0046872">
    <property type="term" value="F:metal ion binding"/>
    <property type="evidence" value="ECO:0007669"/>
    <property type="project" value="InterPro"/>
</dbReference>
<dbReference type="NCBIfam" id="TIGR01530">
    <property type="entry name" value="nadN"/>
    <property type="match status" value="1"/>
</dbReference>
<dbReference type="InterPro" id="IPR006420">
    <property type="entry name" value="NadN"/>
</dbReference>
<dbReference type="GO" id="GO:0008768">
    <property type="term" value="F:UDP-sugar diphosphatase activity"/>
    <property type="evidence" value="ECO:0007669"/>
    <property type="project" value="TreeGrafter"/>
</dbReference>
<dbReference type="Pfam" id="PF00149">
    <property type="entry name" value="Metallophos"/>
    <property type="match status" value="1"/>
</dbReference>
<evidence type="ECO:0000256" key="2">
    <source>
        <dbReference type="ARBA" id="ARBA00022729"/>
    </source>
</evidence>
<dbReference type="SUPFAM" id="SSF55816">
    <property type="entry name" value="5'-nucleotidase (syn. UDP-sugar hydrolase), C-terminal domain"/>
    <property type="match status" value="1"/>
</dbReference>
<dbReference type="GO" id="GO:0000166">
    <property type="term" value="F:nucleotide binding"/>
    <property type="evidence" value="ECO:0007669"/>
    <property type="project" value="UniProtKB-KW"/>
</dbReference>
<dbReference type="Gene3D" id="3.90.780.10">
    <property type="entry name" value="5'-Nucleotidase, C-terminal domain"/>
    <property type="match status" value="1"/>
</dbReference>
<dbReference type="SUPFAM" id="SSF56300">
    <property type="entry name" value="Metallo-dependent phosphatases"/>
    <property type="match status" value="1"/>
</dbReference>
<keyword evidence="3" id="KW-0547">Nucleotide-binding</keyword>
<dbReference type="GO" id="GO:0008253">
    <property type="term" value="F:5'-nucleotidase activity"/>
    <property type="evidence" value="ECO:0007669"/>
    <property type="project" value="InterPro"/>
</dbReference>
<dbReference type="GO" id="GO:0030288">
    <property type="term" value="C:outer membrane-bounded periplasmic space"/>
    <property type="evidence" value="ECO:0007669"/>
    <property type="project" value="TreeGrafter"/>
</dbReference>
<protein>
    <submittedName>
        <fullName evidence="6">NAD nucleotidase</fullName>
    </submittedName>
</protein>
<dbReference type="InterPro" id="IPR029052">
    <property type="entry name" value="Metallo-depent_PP-like"/>
</dbReference>
<sequence length="608" mass="65614">MKTKVLAAAVAALSLPLTGCFERPMDLTIAHINDHHSHLEADDGFDITVGGENTRVEVGGFPRVVTKIREIDEAKQNVLKLHAGDAITGDLYYTLFGGEADAAMMNQVCFDAFALGNHEFDDGDAGLKTFLDQLASGDCNTRVVAANVRPEVGVSPLTPQGKWDSFRPFVVKKFNGQKVGIIGIDIATKTKNSSNPDATTEFLDETKTAQKFINKLKKKGVNKIVLLTHYQYGNDLELAKSLSGVDVIIGGDSHTLLGDFDSVGLNSAGDYPTVVTNKDGDPVCVAQAWQYASVVGELDISFDRKGVVEECSGTPHLLLGDTFKRRNAEGDRVELEGADREAVYADIDANPVLGIVERDTETQTLLDTYTQRIEEETQTVIANATSDLCLERIPGQGRSSLCDVTETQSNGSDISNLVAKAFMLQSLEADVAIQNAGGVRIDVPMGEVTIATAYQLLPFANTLVNLNMSGAEIKLALEQGVDYALSPDGSSGAYPYASGLRFDVNTSKAFGERVTNIEINSRLAGDWMTLDTTSTEANIQVVTNSFVSAGRDGYFVFGDVTDDGRAVDTYLDYAKSFVDYAEAVGTLSKLPLEEYSTQRFYDADGNLQ</sequence>
<dbReference type="InterPro" id="IPR006179">
    <property type="entry name" value="5_nucleotidase/apyrase"/>
</dbReference>
<evidence type="ECO:0000313" key="7">
    <source>
        <dbReference type="Proteomes" id="UP000473008"/>
    </source>
</evidence>
<dbReference type="PANTHER" id="PTHR11575:SF24">
    <property type="entry name" value="5'-NUCLEOTIDASE"/>
    <property type="match status" value="1"/>
</dbReference>
<accession>A0A6M1RDM6</accession>